<name>A0A414AT35_9FIRM</name>
<proteinExistence type="predicted"/>
<dbReference type="Pfam" id="PF09956">
    <property type="entry name" value="Phage_cement_2"/>
    <property type="match status" value="1"/>
</dbReference>
<dbReference type="EMBL" id="QSHZ01000020">
    <property type="protein sequence ID" value="RHC54698.1"/>
    <property type="molecule type" value="Genomic_DNA"/>
</dbReference>
<evidence type="ECO:0000313" key="1">
    <source>
        <dbReference type="EMBL" id="RHC54698.1"/>
    </source>
</evidence>
<accession>A0A414AT35</accession>
<reference evidence="1 2" key="1">
    <citation type="submission" date="2018-08" db="EMBL/GenBank/DDBJ databases">
        <title>A genome reference for cultivated species of the human gut microbiota.</title>
        <authorList>
            <person name="Zou Y."/>
            <person name="Xue W."/>
            <person name="Luo G."/>
        </authorList>
    </citation>
    <scope>NUCLEOTIDE SEQUENCE [LARGE SCALE GENOMIC DNA]</scope>
    <source>
        <strain evidence="1 2">AM35-14</strain>
    </source>
</reference>
<evidence type="ECO:0000313" key="2">
    <source>
        <dbReference type="Proteomes" id="UP000283975"/>
    </source>
</evidence>
<comment type="caution">
    <text evidence="1">The sequence shown here is derived from an EMBL/GenBank/DDBJ whole genome shotgun (WGS) entry which is preliminary data.</text>
</comment>
<organism evidence="1 2">
    <name type="scientific">Enterocloster bolteae</name>
    <dbReference type="NCBI Taxonomy" id="208479"/>
    <lineage>
        <taxon>Bacteria</taxon>
        <taxon>Bacillati</taxon>
        <taxon>Bacillota</taxon>
        <taxon>Clostridia</taxon>
        <taxon>Lachnospirales</taxon>
        <taxon>Lachnospiraceae</taxon>
        <taxon>Enterocloster</taxon>
    </lineage>
</organism>
<protein>
    <submittedName>
        <fullName evidence="1">DUF2190 family protein</fullName>
    </submittedName>
</protein>
<dbReference type="Proteomes" id="UP000283975">
    <property type="component" value="Unassembled WGS sequence"/>
</dbReference>
<dbReference type="PIRSF" id="PIRSF030771">
    <property type="entry name" value="UCP030771"/>
    <property type="match status" value="1"/>
</dbReference>
<dbReference type="RefSeq" id="WP_002565368.1">
    <property type="nucleotide sequence ID" value="NZ_JAUUNS010000289.1"/>
</dbReference>
<gene>
    <name evidence="1" type="ORF">DW839_18565</name>
</gene>
<sequence length="111" mass="11564">MNAEYIQRGESLDYKNETAKQINAGEVVVFGTRIGIAGTTIPVGSTGSIHMVGVFKIPKKDGEAIEKGAIVYYSEDGLTAIAAEEQSVPVAGYAVDTSVAASKTVTVKLIG</sequence>
<dbReference type="AlphaFoldDB" id="A0A414AT35"/>
<dbReference type="InterPro" id="IPR011231">
    <property type="entry name" value="Phage_VT1-Sakai_H0018"/>
</dbReference>